<gene>
    <name evidence="1" type="ORF">HMPREF0183_0930</name>
</gene>
<evidence type="ECO:0000313" key="1">
    <source>
        <dbReference type="EMBL" id="EFG47853.1"/>
    </source>
</evidence>
<accession>D4YLX0</accession>
<keyword evidence="2" id="KW-1185">Reference proteome</keyword>
<dbReference type="InterPro" id="IPR011664">
    <property type="entry name" value="Abi_system_AbiD/AbiF-like"/>
</dbReference>
<dbReference type="Pfam" id="PF07751">
    <property type="entry name" value="Abi_2"/>
    <property type="match status" value="1"/>
</dbReference>
<dbReference type="EMBL" id="ADNU01000023">
    <property type="protein sequence ID" value="EFG47853.1"/>
    <property type="molecule type" value="Genomic_DNA"/>
</dbReference>
<dbReference type="Proteomes" id="UP000005714">
    <property type="component" value="Unassembled WGS sequence"/>
</dbReference>
<organism evidence="1 2">
    <name type="scientific">Brevibacterium mcbrellneri ATCC 49030</name>
    <dbReference type="NCBI Taxonomy" id="585530"/>
    <lineage>
        <taxon>Bacteria</taxon>
        <taxon>Bacillati</taxon>
        <taxon>Actinomycetota</taxon>
        <taxon>Actinomycetes</taxon>
        <taxon>Micrococcales</taxon>
        <taxon>Brevibacteriaceae</taxon>
        <taxon>Brevibacterium</taxon>
    </lineage>
</organism>
<name>D4YLX0_9MICO</name>
<reference evidence="1 2" key="1">
    <citation type="submission" date="2010-04" db="EMBL/GenBank/DDBJ databases">
        <authorList>
            <person name="Qin X."/>
            <person name="Bachman B."/>
            <person name="Battles P."/>
            <person name="Bell A."/>
            <person name="Bess C."/>
            <person name="Bickham C."/>
            <person name="Chaboub L."/>
            <person name="Chen D."/>
            <person name="Coyle M."/>
            <person name="Deiros D.R."/>
            <person name="Dinh H."/>
            <person name="Forbes L."/>
            <person name="Fowler G."/>
            <person name="Francisco L."/>
            <person name="Fu Q."/>
            <person name="Gubbala S."/>
            <person name="Hale W."/>
            <person name="Han Y."/>
            <person name="Hemphill L."/>
            <person name="Highlander S.K."/>
            <person name="Hirani K."/>
            <person name="Hogues M."/>
            <person name="Jackson L."/>
            <person name="Jakkamsetti A."/>
            <person name="Javaid M."/>
            <person name="Jiang H."/>
            <person name="Korchina V."/>
            <person name="Kovar C."/>
            <person name="Lara F."/>
            <person name="Lee S."/>
            <person name="Mata R."/>
            <person name="Mathew T."/>
            <person name="Moen C."/>
            <person name="Morales K."/>
            <person name="Munidasa M."/>
            <person name="Nazareth L."/>
            <person name="Ngo R."/>
            <person name="Nguyen L."/>
            <person name="Okwuonu G."/>
            <person name="Ongeri F."/>
            <person name="Patil S."/>
            <person name="Petrosino J."/>
            <person name="Pham C."/>
            <person name="Pham P."/>
            <person name="Pu L.-L."/>
            <person name="Puazo M."/>
            <person name="Raj R."/>
            <person name="Reid J."/>
            <person name="Rouhana J."/>
            <person name="Saada N."/>
            <person name="Shang Y."/>
            <person name="Simmons D."/>
            <person name="Thornton R."/>
            <person name="Warren J."/>
            <person name="Weissenberger G."/>
            <person name="Zhang J."/>
            <person name="Zhang L."/>
            <person name="Zhou C."/>
            <person name="Zhu D."/>
            <person name="Muzny D."/>
            <person name="Worley K."/>
            <person name="Gibbs R."/>
        </authorList>
    </citation>
    <scope>NUCLEOTIDE SEQUENCE [LARGE SCALE GENOMIC DNA]</scope>
    <source>
        <strain evidence="1 2">ATCC 49030</strain>
    </source>
</reference>
<evidence type="ECO:0000313" key="2">
    <source>
        <dbReference type="Proteomes" id="UP000005714"/>
    </source>
</evidence>
<dbReference type="STRING" id="585530.HMPREF0183_0930"/>
<dbReference type="eggNOG" id="COG4823">
    <property type="taxonomic scope" value="Bacteria"/>
</dbReference>
<dbReference type="AlphaFoldDB" id="D4YLX0"/>
<proteinExistence type="predicted"/>
<sequence length="329" mass="37857">MAVQGRSSFFFALLKGNQMSQASKIFKSHGQQIDILRSRGMKFEDEVEARRTLEHVSYYRLSGYWYPYREMSPNRRQRLDTFVNGTSFEEVFALYEFDERLRAGVFTCLIPIELALRSALGHELGRIDPLIHLKPDLLGPVARNKKPSAKPSRTYTEWRGIFDKELSRSREDFVAHHKKKYSGQLPIWAAVEIIDWGALSYLYQLAPIDARDTIASQIRLSASQFGSWLRTLNIVRNYSAHHNRMFNRVYTLKPKLPAKHDVPELAPVANAINRSFGQLTLIQYLLAELGIGDRTTLPTVLTTYPQTKILPLSHMGVPTDWATLPLWKY</sequence>
<protein>
    <submittedName>
        <fullName evidence="1">Abi-like protein</fullName>
    </submittedName>
</protein>
<comment type="caution">
    <text evidence="1">The sequence shown here is derived from an EMBL/GenBank/DDBJ whole genome shotgun (WGS) entry which is preliminary data.</text>
</comment>